<name>A0A9Q1GXJ4_9CARY</name>
<dbReference type="Pfam" id="PF08263">
    <property type="entry name" value="LRRNT_2"/>
    <property type="match status" value="1"/>
</dbReference>
<comment type="subcellular location">
    <subcellularLocation>
        <location evidence="1">Membrane</location>
        <topology evidence="1">Single-pass type I membrane protein</topology>
    </subcellularLocation>
</comment>
<dbReference type="InterPro" id="IPR013210">
    <property type="entry name" value="LRR_N_plant-typ"/>
</dbReference>
<evidence type="ECO:0000256" key="1">
    <source>
        <dbReference type="ARBA" id="ARBA00004479"/>
    </source>
</evidence>
<keyword evidence="3 9" id="KW-0812">Transmembrane</keyword>
<accession>A0A9Q1GXJ4</accession>
<feature type="domain" description="Leucine-rich repeat-containing N-terminal plant-type" evidence="10">
    <location>
        <begin position="7"/>
        <end position="44"/>
    </location>
</feature>
<evidence type="ECO:0000313" key="11">
    <source>
        <dbReference type="EMBL" id="KAJ8427014.1"/>
    </source>
</evidence>
<evidence type="ECO:0000256" key="4">
    <source>
        <dbReference type="ARBA" id="ARBA00022729"/>
    </source>
</evidence>
<keyword evidence="7 9" id="KW-0472">Membrane</keyword>
<dbReference type="Proteomes" id="UP001153076">
    <property type="component" value="Unassembled WGS sequence"/>
</dbReference>
<dbReference type="InterPro" id="IPR032675">
    <property type="entry name" value="LRR_dom_sf"/>
</dbReference>
<keyword evidence="5" id="KW-0677">Repeat</keyword>
<keyword evidence="4" id="KW-0732">Signal</keyword>
<sequence>MIHSITNEQEALLRFKQEIQADNCGFMILWASQEFCCWRGVCCSNRTGHVIGLYVSGVLNCYRNPGFYHLRGTLSPSPIELGCLNYLNLSHVGFQGGTPYPQANLSNLTSLDLSYNYSPFYIDSLGWLSYLTLLKVVSFGLVYLSLTGLDAIHLQPSFLK</sequence>
<dbReference type="InterPro" id="IPR046956">
    <property type="entry name" value="RLP23-like"/>
</dbReference>
<keyword evidence="6 9" id="KW-1133">Transmembrane helix</keyword>
<protein>
    <recommendedName>
        <fullName evidence="10">Leucine-rich repeat-containing N-terminal plant-type domain-containing protein</fullName>
    </recommendedName>
</protein>
<dbReference type="AlphaFoldDB" id="A0A9Q1GXJ4"/>
<evidence type="ECO:0000256" key="6">
    <source>
        <dbReference type="ARBA" id="ARBA00022989"/>
    </source>
</evidence>
<keyword evidence="12" id="KW-1185">Reference proteome</keyword>
<evidence type="ECO:0000256" key="2">
    <source>
        <dbReference type="ARBA" id="ARBA00022614"/>
    </source>
</evidence>
<dbReference type="PANTHER" id="PTHR48063">
    <property type="entry name" value="LRR RECEPTOR-LIKE KINASE"/>
    <property type="match status" value="1"/>
</dbReference>
<feature type="transmembrane region" description="Helical" evidence="9">
    <location>
        <begin position="127"/>
        <end position="146"/>
    </location>
</feature>
<dbReference type="Gene3D" id="3.80.10.10">
    <property type="entry name" value="Ribonuclease Inhibitor"/>
    <property type="match status" value="1"/>
</dbReference>
<dbReference type="GO" id="GO:0016020">
    <property type="term" value="C:membrane"/>
    <property type="evidence" value="ECO:0007669"/>
    <property type="project" value="UniProtKB-SubCell"/>
</dbReference>
<comment type="caution">
    <text evidence="11">The sequence shown here is derived from an EMBL/GenBank/DDBJ whole genome shotgun (WGS) entry which is preliminary data.</text>
</comment>
<dbReference type="EMBL" id="JAKOGI010001200">
    <property type="protein sequence ID" value="KAJ8427014.1"/>
    <property type="molecule type" value="Genomic_DNA"/>
</dbReference>
<reference evidence="11" key="1">
    <citation type="submission" date="2022-04" db="EMBL/GenBank/DDBJ databases">
        <title>Carnegiea gigantea Genome sequencing and assembly v2.</title>
        <authorList>
            <person name="Copetti D."/>
            <person name="Sanderson M.J."/>
            <person name="Burquez A."/>
            <person name="Wojciechowski M.F."/>
        </authorList>
    </citation>
    <scope>NUCLEOTIDE SEQUENCE</scope>
    <source>
        <strain evidence="11">SGP5-SGP5p</strain>
        <tissue evidence="11">Aerial part</tissue>
    </source>
</reference>
<evidence type="ECO:0000259" key="10">
    <source>
        <dbReference type="Pfam" id="PF08263"/>
    </source>
</evidence>
<dbReference type="SUPFAM" id="SSF52058">
    <property type="entry name" value="L domain-like"/>
    <property type="match status" value="1"/>
</dbReference>
<dbReference type="PANTHER" id="PTHR48063:SF90">
    <property type="entry name" value="OS11G0565920 PROTEIN"/>
    <property type="match status" value="1"/>
</dbReference>
<proteinExistence type="predicted"/>
<evidence type="ECO:0000256" key="5">
    <source>
        <dbReference type="ARBA" id="ARBA00022737"/>
    </source>
</evidence>
<dbReference type="OrthoDB" id="1937783at2759"/>
<keyword evidence="8" id="KW-0325">Glycoprotein</keyword>
<evidence type="ECO:0000256" key="8">
    <source>
        <dbReference type="ARBA" id="ARBA00023180"/>
    </source>
</evidence>
<keyword evidence="2" id="KW-0433">Leucine-rich repeat</keyword>
<evidence type="ECO:0000256" key="3">
    <source>
        <dbReference type="ARBA" id="ARBA00022692"/>
    </source>
</evidence>
<organism evidence="11 12">
    <name type="scientific">Carnegiea gigantea</name>
    <dbReference type="NCBI Taxonomy" id="171969"/>
    <lineage>
        <taxon>Eukaryota</taxon>
        <taxon>Viridiplantae</taxon>
        <taxon>Streptophyta</taxon>
        <taxon>Embryophyta</taxon>
        <taxon>Tracheophyta</taxon>
        <taxon>Spermatophyta</taxon>
        <taxon>Magnoliopsida</taxon>
        <taxon>eudicotyledons</taxon>
        <taxon>Gunneridae</taxon>
        <taxon>Pentapetalae</taxon>
        <taxon>Caryophyllales</taxon>
        <taxon>Cactineae</taxon>
        <taxon>Cactaceae</taxon>
        <taxon>Cactoideae</taxon>
        <taxon>Echinocereeae</taxon>
        <taxon>Carnegiea</taxon>
    </lineage>
</organism>
<evidence type="ECO:0000256" key="7">
    <source>
        <dbReference type="ARBA" id="ARBA00023136"/>
    </source>
</evidence>
<gene>
    <name evidence="11" type="ORF">Cgig2_013332</name>
</gene>
<evidence type="ECO:0000313" key="12">
    <source>
        <dbReference type="Proteomes" id="UP001153076"/>
    </source>
</evidence>
<evidence type="ECO:0000256" key="9">
    <source>
        <dbReference type="SAM" id="Phobius"/>
    </source>
</evidence>